<feature type="compositionally biased region" description="Basic and acidic residues" evidence="4">
    <location>
        <begin position="529"/>
        <end position="549"/>
    </location>
</feature>
<dbReference type="GO" id="GO:0005829">
    <property type="term" value="C:cytosol"/>
    <property type="evidence" value="ECO:0007669"/>
    <property type="project" value="TreeGrafter"/>
</dbReference>
<evidence type="ECO:0000256" key="4">
    <source>
        <dbReference type="SAM" id="MobiDB-lite"/>
    </source>
</evidence>
<feature type="compositionally biased region" description="Polar residues" evidence="4">
    <location>
        <begin position="815"/>
        <end position="825"/>
    </location>
</feature>
<dbReference type="Gene3D" id="1.20.1270.10">
    <property type="match status" value="2"/>
</dbReference>
<evidence type="ECO:0000313" key="5">
    <source>
        <dbReference type="EMBL" id="AUS83919.1"/>
    </source>
</evidence>
<keyword evidence="5" id="KW-0346">Stress response</keyword>
<name>A0A2I7YV74_EISFE</name>
<dbReference type="PANTHER" id="PTHR45639">
    <property type="entry name" value="HSC70CB, ISOFORM G-RELATED"/>
    <property type="match status" value="1"/>
</dbReference>
<keyword evidence="3" id="KW-0067">ATP-binding</keyword>
<dbReference type="Gene3D" id="3.30.30.30">
    <property type="match status" value="1"/>
</dbReference>
<protein>
    <submittedName>
        <fullName evidence="5">Heat Shock Protein 70KDa cognate 4</fullName>
    </submittedName>
</protein>
<proteinExistence type="evidence at transcript level"/>
<reference evidence="5" key="1">
    <citation type="journal article" date="2017" name="Ecotoxicol. Environ. Saf.">
        <title>Endocrine disruptors in soil: Effects of bisphenol A on gene expression of the earthworm Eisenia fetida.</title>
        <authorList>
            <person name="Novo M."/>
            <person name="Verdu I."/>
            <person name="Trigo D."/>
            <person name="Martinez-Guitarte J.L."/>
        </authorList>
    </citation>
    <scope>NUCLEOTIDE SEQUENCE</scope>
</reference>
<dbReference type="AlphaFoldDB" id="A0A2I7YV74"/>
<dbReference type="SUPFAM" id="SSF100920">
    <property type="entry name" value="Heat shock protein 70kD (HSP70), peptide-binding domain"/>
    <property type="match status" value="1"/>
</dbReference>
<dbReference type="GO" id="GO:0140662">
    <property type="term" value="F:ATP-dependent protein folding chaperone"/>
    <property type="evidence" value="ECO:0007669"/>
    <property type="project" value="InterPro"/>
</dbReference>
<dbReference type="FunFam" id="3.30.420.40:FF:000495">
    <property type="entry name" value="Heat shock protein 4b"/>
    <property type="match status" value="1"/>
</dbReference>
<feature type="compositionally biased region" description="Low complexity" evidence="4">
    <location>
        <begin position="519"/>
        <end position="528"/>
    </location>
</feature>
<dbReference type="InterPro" id="IPR043129">
    <property type="entry name" value="ATPase_NBD"/>
</dbReference>
<dbReference type="PANTHER" id="PTHR45639:SF4">
    <property type="entry name" value="HSC70CB, ISOFORM G"/>
    <property type="match status" value="1"/>
</dbReference>
<dbReference type="SUPFAM" id="SSF53067">
    <property type="entry name" value="Actin-like ATPase domain"/>
    <property type="match status" value="2"/>
</dbReference>
<feature type="region of interest" description="Disordered" evidence="4">
    <location>
        <begin position="790"/>
        <end position="860"/>
    </location>
</feature>
<dbReference type="EMBL" id="MF324874">
    <property type="protein sequence ID" value="AUS83919.1"/>
    <property type="molecule type" value="mRNA"/>
</dbReference>
<dbReference type="PROSITE" id="PS01036">
    <property type="entry name" value="HSP70_3"/>
    <property type="match status" value="1"/>
</dbReference>
<dbReference type="InterPro" id="IPR018181">
    <property type="entry name" value="Heat_shock_70_CS"/>
</dbReference>
<dbReference type="FunFam" id="3.30.420.40:FF:000171">
    <property type="entry name" value="Heat shock 70 kDa protein 4"/>
    <property type="match status" value="1"/>
</dbReference>
<dbReference type="InterPro" id="IPR029048">
    <property type="entry name" value="HSP70_C_sf"/>
</dbReference>
<feature type="compositionally biased region" description="Basic and acidic residues" evidence="4">
    <location>
        <begin position="829"/>
        <end position="842"/>
    </location>
</feature>
<dbReference type="Gene3D" id="3.30.420.40">
    <property type="match status" value="2"/>
</dbReference>
<dbReference type="GO" id="GO:0005634">
    <property type="term" value="C:nucleus"/>
    <property type="evidence" value="ECO:0007669"/>
    <property type="project" value="TreeGrafter"/>
</dbReference>
<dbReference type="FunFam" id="3.90.640.10:FF:000004">
    <property type="entry name" value="Heat shock 70 kDa protein 4"/>
    <property type="match status" value="1"/>
</dbReference>
<feature type="region of interest" description="Disordered" evidence="4">
    <location>
        <begin position="499"/>
        <end position="583"/>
    </location>
</feature>
<dbReference type="InterPro" id="IPR029047">
    <property type="entry name" value="HSP70_peptide-bd_sf"/>
</dbReference>
<organism evidence="5">
    <name type="scientific">Eisenia fetida</name>
    <name type="common">Red wiggler worm</name>
    <dbReference type="NCBI Taxonomy" id="6396"/>
    <lineage>
        <taxon>Eukaryota</taxon>
        <taxon>Metazoa</taxon>
        <taxon>Spiralia</taxon>
        <taxon>Lophotrochozoa</taxon>
        <taxon>Annelida</taxon>
        <taxon>Clitellata</taxon>
        <taxon>Oligochaeta</taxon>
        <taxon>Crassiclitellata</taxon>
        <taxon>Lumbricina</taxon>
        <taxon>Lumbricidae</taxon>
        <taxon>Lumbricinae</taxon>
        <taxon>Eisenia</taxon>
    </lineage>
</organism>
<dbReference type="PRINTS" id="PR00301">
    <property type="entry name" value="HEATSHOCK70"/>
</dbReference>
<sequence length="860" mass="96292">MSVVGFDIGQQTCYIAVARQGGIETIANEYSDRCTPTCISLGERNRFIGASAKNQMISNFKNTVWGFKRLIGRTFEDPIVQKEIKVLPYKVVAGSDGYPAVSVSYLGEQQTFRAEQLLAMMLTKLKETAEVNLKTKVIDCVISVPCFYTDVERRAVLDAAATVGLNVLRLMNETTATALSYGIYKQDLPVPEEKPRNVVFVDVGHADLQLSVCAFNKGKVKVLAVEADRNLGGADFDCLLAEHFIEEFRSRFKIDVRSNPRAYVRLLQECEKLKKLMSANSQEIPLNIECFMEEKDVSGRMKRETMEALAEGLFKRVESLFRRVLDSSKLSLNDVYSVEVVGGSSRIPAVKELVRKVFGKEASTTLNGDEAVARGCALQCAILSPTFKVRDFQITDAQPYPVHLRWQGVMDNEQEWDDTEVFPKFYGIPASRMLTFYRKGPFDLYARFNSPDIPEANSQIGKFTVDKVVPQPTGEATKVKVKVRVNINGLFSVSSASMTEKIDKTEEPMEVDNTSNGPATEAADAATKTTEEVTSKESEETSKNEEQTEKNGTQNEDGEKMQENGDDKTADVSGDKKANSPKKPKVKVIDLPIVPDVTRLPKEMINILMEKEGQMIMQDKLEKERADAKNAVEEYVYEMRNKLSSDVGQYMKEEDKSSFLLTLEDTENWLYEDGEDQQKQVYVDRLASLKKIGQPVVDRYKEALERPAAFEGLGQTIQLMTKVIDAYDQKDEKYDHIEAAEMDKVRNLVKEKRDWFDRNLNLCNRLAAHDSPPVTVSQIKAHKESLVSNCNPIVNKAKPKPKEEPPKEAPAAATTDKNASNNSNTQPEAEEKSEKQEEKKEPPSAATADNDGSAVDMDLD</sequence>
<comment type="similarity">
    <text evidence="1">Belongs to the heat shock protein 70 family.</text>
</comment>
<keyword evidence="2" id="KW-0547">Nucleotide-binding</keyword>
<dbReference type="CDD" id="cd10228">
    <property type="entry name" value="ASKHA_NBD_HSP70_HSPA4_like"/>
    <property type="match status" value="1"/>
</dbReference>
<feature type="compositionally biased region" description="Basic and acidic residues" evidence="4">
    <location>
        <begin position="557"/>
        <end position="578"/>
    </location>
</feature>
<evidence type="ECO:0000256" key="2">
    <source>
        <dbReference type="ARBA" id="ARBA00022741"/>
    </source>
</evidence>
<dbReference type="Gene3D" id="3.90.640.10">
    <property type="entry name" value="Actin, Chain A, domain 4"/>
    <property type="match status" value="1"/>
</dbReference>
<accession>A0A2I7YV74</accession>
<dbReference type="FunFam" id="3.30.30.30:FF:000002">
    <property type="entry name" value="Heat shock 70 kDa protein 4"/>
    <property type="match status" value="1"/>
</dbReference>
<dbReference type="Pfam" id="PF00012">
    <property type="entry name" value="HSP70"/>
    <property type="match status" value="2"/>
</dbReference>
<dbReference type="InterPro" id="IPR013126">
    <property type="entry name" value="Hsp_70_fam"/>
</dbReference>
<evidence type="ECO:0000256" key="1">
    <source>
        <dbReference type="ARBA" id="ARBA00007381"/>
    </source>
</evidence>
<dbReference type="FunFam" id="1.20.1270.10:FF:000002">
    <property type="entry name" value="Heat shock 70 kDa protein 4"/>
    <property type="match status" value="1"/>
</dbReference>
<dbReference type="SUPFAM" id="SSF100934">
    <property type="entry name" value="Heat shock protein 70kD (HSP70), C-terminal subdomain"/>
    <property type="match status" value="2"/>
</dbReference>
<dbReference type="GO" id="GO:0005524">
    <property type="term" value="F:ATP binding"/>
    <property type="evidence" value="ECO:0007669"/>
    <property type="project" value="UniProtKB-KW"/>
</dbReference>
<evidence type="ECO:0000256" key="3">
    <source>
        <dbReference type="ARBA" id="ARBA00022840"/>
    </source>
</evidence>
<dbReference type="Gene3D" id="2.60.34.10">
    <property type="entry name" value="Substrate Binding Domain Of DNAk, Chain A, domain 1"/>
    <property type="match status" value="1"/>
</dbReference>